<comment type="subcellular location">
    <subcellularLocation>
        <location evidence="1">Cell membrane</location>
        <topology evidence="1">Multi-pass membrane protein</topology>
    </subcellularLocation>
</comment>
<feature type="transmembrane region" description="Helical" evidence="7">
    <location>
        <begin position="326"/>
        <end position="352"/>
    </location>
</feature>
<protein>
    <recommendedName>
        <fullName evidence="12">ABC3 transporter permease protein domain-containing protein</fullName>
    </recommendedName>
</protein>
<gene>
    <name evidence="10" type="ordered locus">Ilyop_0871</name>
</gene>
<proteinExistence type="inferred from homology"/>
<dbReference type="InterPro" id="IPR050250">
    <property type="entry name" value="Macrolide_Exporter_MacB"/>
</dbReference>
<accession>E3H7S5</accession>
<evidence type="ECO:0000256" key="5">
    <source>
        <dbReference type="ARBA" id="ARBA00023136"/>
    </source>
</evidence>
<feature type="transmembrane region" description="Helical" evidence="7">
    <location>
        <begin position="280"/>
        <end position="305"/>
    </location>
</feature>
<organism evidence="10 11">
    <name type="scientific">Ilyobacter polytropus (strain ATCC 51220 / DSM 2926 / LMG 16218 / CuHBu1)</name>
    <dbReference type="NCBI Taxonomy" id="572544"/>
    <lineage>
        <taxon>Bacteria</taxon>
        <taxon>Fusobacteriati</taxon>
        <taxon>Fusobacteriota</taxon>
        <taxon>Fusobacteriia</taxon>
        <taxon>Fusobacteriales</taxon>
        <taxon>Fusobacteriaceae</taxon>
        <taxon>Ilyobacter</taxon>
    </lineage>
</organism>
<keyword evidence="4 7" id="KW-1133">Transmembrane helix</keyword>
<dbReference type="Pfam" id="PF02687">
    <property type="entry name" value="FtsX"/>
    <property type="match status" value="1"/>
</dbReference>
<evidence type="ECO:0000259" key="9">
    <source>
        <dbReference type="Pfam" id="PF12704"/>
    </source>
</evidence>
<dbReference type="Pfam" id="PF12704">
    <property type="entry name" value="MacB_PCD"/>
    <property type="match status" value="1"/>
</dbReference>
<dbReference type="GO" id="GO:0005886">
    <property type="term" value="C:plasma membrane"/>
    <property type="evidence" value="ECO:0007669"/>
    <property type="project" value="UniProtKB-SubCell"/>
</dbReference>
<keyword evidence="5 7" id="KW-0472">Membrane</keyword>
<dbReference type="PANTHER" id="PTHR30572">
    <property type="entry name" value="MEMBRANE COMPONENT OF TRANSPORTER-RELATED"/>
    <property type="match status" value="1"/>
</dbReference>
<keyword evidence="3 7" id="KW-0812">Transmembrane</keyword>
<dbReference type="EMBL" id="CP002281">
    <property type="protein sequence ID" value="ADO82657.1"/>
    <property type="molecule type" value="Genomic_DNA"/>
</dbReference>
<keyword evidence="11" id="KW-1185">Reference proteome</keyword>
<feature type="transmembrane region" description="Helical" evidence="7">
    <location>
        <begin position="21"/>
        <end position="42"/>
    </location>
</feature>
<feature type="domain" description="ABC3 transporter permease C-terminal" evidence="8">
    <location>
        <begin position="284"/>
        <end position="397"/>
    </location>
</feature>
<evidence type="ECO:0000313" key="11">
    <source>
        <dbReference type="Proteomes" id="UP000006875"/>
    </source>
</evidence>
<evidence type="ECO:0000256" key="4">
    <source>
        <dbReference type="ARBA" id="ARBA00022989"/>
    </source>
</evidence>
<dbReference type="PANTHER" id="PTHR30572:SF4">
    <property type="entry name" value="ABC TRANSPORTER PERMEASE YTRF"/>
    <property type="match status" value="1"/>
</dbReference>
<dbReference type="HOGENOM" id="CLU_000604_8_0_0"/>
<evidence type="ECO:0000256" key="7">
    <source>
        <dbReference type="SAM" id="Phobius"/>
    </source>
</evidence>
<name>E3H7S5_ILYPC</name>
<evidence type="ECO:0000256" key="6">
    <source>
        <dbReference type="ARBA" id="ARBA00038076"/>
    </source>
</evidence>
<evidence type="ECO:0000259" key="8">
    <source>
        <dbReference type="Pfam" id="PF02687"/>
    </source>
</evidence>
<comment type="similarity">
    <text evidence="6">Belongs to the ABC-4 integral membrane protein family.</text>
</comment>
<keyword evidence="2" id="KW-1003">Cell membrane</keyword>
<evidence type="ECO:0008006" key="12">
    <source>
        <dbReference type="Google" id="ProtNLM"/>
    </source>
</evidence>
<dbReference type="KEGG" id="ipo:Ilyop_0871"/>
<dbReference type="AlphaFoldDB" id="E3H7S5"/>
<evidence type="ECO:0000256" key="3">
    <source>
        <dbReference type="ARBA" id="ARBA00022692"/>
    </source>
</evidence>
<evidence type="ECO:0000256" key="1">
    <source>
        <dbReference type="ARBA" id="ARBA00004651"/>
    </source>
</evidence>
<dbReference type="STRING" id="572544.Ilyop_0871"/>
<evidence type="ECO:0000313" key="10">
    <source>
        <dbReference type="EMBL" id="ADO82657.1"/>
    </source>
</evidence>
<dbReference type="OrthoDB" id="9770036at2"/>
<feature type="domain" description="MacB-like periplasmic core" evidence="9">
    <location>
        <begin position="21"/>
        <end position="240"/>
    </location>
</feature>
<evidence type="ECO:0000256" key="2">
    <source>
        <dbReference type="ARBA" id="ARBA00022475"/>
    </source>
</evidence>
<dbReference type="InterPro" id="IPR025857">
    <property type="entry name" value="MacB_PCD"/>
</dbReference>
<dbReference type="eggNOG" id="COG0577">
    <property type="taxonomic scope" value="Bacteria"/>
</dbReference>
<dbReference type="InterPro" id="IPR003838">
    <property type="entry name" value="ABC3_permease_C"/>
</dbReference>
<sequence length="404" mass="44232">MNFIEIFKSAIQCLSGNKLRSLLTMLGIIIGISSVIAMSAIGQGGQKKITGSLAKSGFGVYEISVDTDHENYRSSYALNSGDVALLKDNDNLEAISPRMFQRVDYKNTNNKNLRGGLFGTSPGFEVIDELTYIMGRPILENEFLEKTHVIVIDHITANKIFPDKNPLGEKISIDFRGLNKIENFTIVGVFQHPDAAMNELGISRFIPALGRISLPLMERITETDEYSSILVKASDTSMSQVMLTDIMTELENKNVTDIYEYEEQVSRGSSFNEILSTLNVFVTFVASISLLVGGIGVMNIMLVSVTERIKEIGIRKAIGAKNRDILFQFLTEAIVLSISGGAIGIFMGFLAAEIFGIVSGITPIFSVNVMTISVVISTLIGLIFGVYPANQAARMNPIDALRNE</sequence>
<reference evidence="10 11" key="1">
    <citation type="journal article" date="2010" name="Stand. Genomic Sci.">
        <title>Complete genome sequence of Ilyobacter polytropus type strain (CuHbu1).</title>
        <authorList>
            <person name="Sikorski J."/>
            <person name="Chertkov O."/>
            <person name="Lapidus A."/>
            <person name="Nolan M."/>
            <person name="Lucas S."/>
            <person name="Del Rio T.G."/>
            <person name="Tice H."/>
            <person name="Cheng J.F."/>
            <person name="Tapia R."/>
            <person name="Han C."/>
            <person name="Goodwin L."/>
            <person name="Pitluck S."/>
            <person name="Liolios K."/>
            <person name="Ivanova N."/>
            <person name="Mavromatis K."/>
            <person name="Mikhailova N."/>
            <person name="Pati A."/>
            <person name="Chen A."/>
            <person name="Palaniappan K."/>
            <person name="Land M."/>
            <person name="Hauser L."/>
            <person name="Chang Y.J."/>
            <person name="Jeffries C.D."/>
            <person name="Brambilla E."/>
            <person name="Yasawong M."/>
            <person name="Rohde M."/>
            <person name="Pukall R."/>
            <person name="Spring S."/>
            <person name="Goker M."/>
            <person name="Woyke T."/>
            <person name="Bristow J."/>
            <person name="Eisen J.A."/>
            <person name="Markowitz V."/>
            <person name="Hugenholtz P."/>
            <person name="Kyrpides N.C."/>
            <person name="Klenk H.P."/>
        </authorList>
    </citation>
    <scope>NUCLEOTIDE SEQUENCE [LARGE SCALE GENOMIC DNA]</scope>
    <source>
        <strain evidence="11">ATCC 51220 / DSM 2926 / LMG 16218 / CuHBu1</strain>
    </source>
</reference>
<dbReference type="Proteomes" id="UP000006875">
    <property type="component" value="Chromosome"/>
</dbReference>
<dbReference type="GO" id="GO:0022857">
    <property type="term" value="F:transmembrane transporter activity"/>
    <property type="evidence" value="ECO:0007669"/>
    <property type="project" value="TreeGrafter"/>
</dbReference>
<feature type="transmembrane region" description="Helical" evidence="7">
    <location>
        <begin position="364"/>
        <end position="387"/>
    </location>
</feature>